<feature type="compositionally biased region" description="Low complexity" evidence="1">
    <location>
        <begin position="14"/>
        <end position="28"/>
    </location>
</feature>
<feature type="compositionally biased region" description="Low complexity" evidence="1">
    <location>
        <begin position="151"/>
        <end position="160"/>
    </location>
</feature>
<evidence type="ECO:0000313" key="2">
    <source>
        <dbReference type="EMBL" id="ADB50500.1"/>
    </source>
</evidence>
<proteinExistence type="predicted"/>
<gene>
    <name evidence="2" type="ordered locus">Cwoe_2074</name>
</gene>
<feature type="region of interest" description="Disordered" evidence="1">
    <location>
        <begin position="1"/>
        <end position="86"/>
    </location>
</feature>
<name>D3F4C8_CONWI</name>
<sequence length="182" mass="19057">MATESQSTVDAQGAREQVQEKAQQAAEVARSRLQDQVDQRSTQVGEQVSSSAHALRSTAERLREEGQDGPAKAAEQIAGRAEQVGSYLSESDADRILHDVEDFARRQPLAVVGIGLVAGFAASRFLKASSRSRYERRAGGDFEPPRRIASPAGGDTAPAAPADPAPVPGAPLSPPSVPSGTS</sequence>
<evidence type="ECO:0000256" key="1">
    <source>
        <dbReference type="SAM" id="MobiDB-lite"/>
    </source>
</evidence>
<reference evidence="3" key="2">
    <citation type="submission" date="2010-01" db="EMBL/GenBank/DDBJ databases">
        <title>The complete genome of Conexibacter woesei DSM 14684.</title>
        <authorList>
            <consortium name="US DOE Joint Genome Institute (JGI-PGF)"/>
            <person name="Lucas S."/>
            <person name="Copeland A."/>
            <person name="Lapidus A."/>
            <person name="Glavina del Rio T."/>
            <person name="Dalin E."/>
            <person name="Tice H."/>
            <person name="Bruce D."/>
            <person name="Goodwin L."/>
            <person name="Pitluck S."/>
            <person name="Kyrpides N."/>
            <person name="Mavromatis K."/>
            <person name="Ivanova N."/>
            <person name="Mikhailova N."/>
            <person name="Chertkov O."/>
            <person name="Brettin T."/>
            <person name="Detter J.C."/>
            <person name="Han C."/>
            <person name="Larimer F."/>
            <person name="Land M."/>
            <person name="Hauser L."/>
            <person name="Markowitz V."/>
            <person name="Cheng J.-F."/>
            <person name="Hugenholtz P."/>
            <person name="Woyke T."/>
            <person name="Wu D."/>
            <person name="Pukall R."/>
            <person name="Steenblock K."/>
            <person name="Schneider S."/>
            <person name="Klenk H.-P."/>
            <person name="Eisen J.A."/>
        </authorList>
    </citation>
    <scope>NUCLEOTIDE SEQUENCE [LARGE SCALE GENOMIC DNA]</scope>
    <source>
        <strain evidence="3">DSM 14684 / CIP 108061 / JCM 11494 / NBRC 100937 / ID131577</strain>
    </source>
</reference>
<dbReference type="OrthoDB" id="5245101at2"/>
<feature type="compositionally biased region" description="Polar residues" evidence="1">
    <location>
        <begin position="1"/>
        <end position="10"/>
    </location>
</feature>
<feature type="compositionally biased region" description="Pro residues" evidence="1">
    <location>
        <begin position="161"/>
        <end position="182"/>
    </location>
</feature>
<dbReference type="HOGENOM" id="CLU_1479671_0_0_11"/>
<dbReference type="AlphaFoldDB" id="D3F4C8"/>
<accession>D3F4C8</accession>
<dbReference type="KEGG" id="cwo:Cwoe_2074"/>
<protein>
    <submittedName>
        <fullName evidence="2">Uncharacterized protein</fullName>
    </submittedName>
</protein>
<feature type="compositionally biased region" description="Basic and acidic residues" evidence="1">
    <location>
        <begin position="29"/>
        <end position="38"/>
    </location>
</feature>
<evidence type="ECO:0000313" key="3">
    <source>
        <dbReference type="Proteomes" id="UP000008229"/>
    </source>
</evidence>
<dbReference type="RefSeq" id="WP_012933551.1">
    <property type="nucleotide sequence ID" value="NC_013739.1"/>
</dbReference>
<dbReference type="Proteomes" id="UP000008229">
    <property type="component" value="Chromosome"/>
</dbReference>
<dbReference type="STRING" id="469383.Cwoe_2074"/>
<dbReference type="EMBL" id="CP001854">
    <property type="protein sequence ID" value="ADB50500.1"/>
    <property type="molecule type" value="Genomic_DNA"/>
</dbReference>
<keyword evidence="3" id="KW-1185">Reference proteome</keyword>
<feature type="region of interest" description="Disordered" evidence="1">
    <location>
        <begin position="129"/>
        <end position="182"/>
    </location>
</feature>
<dbReference type="eggNOG" id="COG0711">
    <property type="taxonomic scope" value="Bacteria"/>
</dbReference>
<organism evidence="2 3">
    <name type="scientific">Conexibacter woesei (strain DSM 14684 / CCUG 47730 / CIP 108061 / JCM 11494 / NBRC 100937 / ID131577)</name>
    <dbReference type="NCBI Taxonomy" id="469383"/>
    <lineage>
        <taxon>Bacteria</taxon>
        <taxon>Bacillati</taxon>
        <taxon>Actinomycetota</taxon>
        <taxon>Thermoleophilia</taxon>
        <taxon>Solirubrobacterales</taxon>
        <taxon>Conexibacteraceae</taxon>
        <taxon>Conexibacter</taxon>
    </lineage>
</organism>
<feature type="compositionally biased region" description="Polar residues" evidence="1">
    <location>
        <begin position="39"/>
        <end position="52"/>
    </location>
</feature>
<feature type="compositionally biased region" description="Basic and acidic residues" evidence="1">
    <location>
        <begin position="132"/>
        <end position="146"/>
    </location>
</feature>
<reference evidence="2 3" key="1">
    <citation type="journal article" date="2010" name="Stand. Genomic Sci.">
        <title>Complete genome sequence of Conexibacter woesei type strain (ID131577).</title>
        <authorList>
            <person name="Pukall R."/>
            <person name="Lapidus A."/>
            <person name="Glavina Del Rio T."/>
            <person name="Copeland A."/>
            <person name="Tice H."/>
            <person name="Cheng J.-F."/>
            <person name="Lucas S."/>
            <person name="Chen F."/>
            <person name="Nolan M."/>
            <person name="Bruce D."/>
            <person name="Goodwin L."/>
            <person name="Pitluck S."/>
            <person name="Mavromatis K."/>
            <person name="Ivanova N."/>
            <person name="Ovchinnikova G."/>
            <person name="Pati A."/>
            <person name="Chen A."/>
            <person name="Palaniappan K."/>
            <person name="Land M."/>
            <person name="Hauser L."/>
            <person name="Chang Y.-J."/>
            <person name="Jeffries C.D."/>
            <person name="Chain P."/>
            <person name="Meincke L."/>
            <person name="Sims D."/>
            <person name="Brettin T."/>
            <person name="Detter J.C."/>
            <person name="Rohde M."/>
            <person name="Goeker M."/>
            <person name="Bristow J."/>
            <person name="Eisen J.A."/>
            <person name="Markowitz V."/>
            <person name="Kyrpides N.C."/>
            <person name="Klenk H.-P."/>
            <person name="Hugenholtz P."/>
        </authorList>
    </citation>
    <scope>NUCLEOTIDE SEQUENCE [LARGE SCALE GENOMIC DNA]</scope>
    <source>
        <strain evidence="3">DSM 14684 / CIP 108061 / JCM 11494 / NBRC 100937 / ID131577</strain>
    </source>
</reference>